<sequence length="312" mass="33190">MTLAQLRTFLAVAETGSVSAAAARLVVTQSAVSASIAALQRSLELQLVEPSGRGLRLTPAGAIYAGYLRRVLGLLDEARVAAGSEGEPARGELRIAAVTTVGDHLLPRILVRFREAHPEARIHVEVANRAQVLALLDDHEVDLVLGGRPVRSRNHVALAVRPNELIVVGPPDSPRHSGDELLSWLAAQTWVLREPGSGTRATTDSYLAGLDLTPAQLTLSSNAAVCESVAVGLGVTLISRDAVARDLAEGRLVELAAPGAPLERDWYLLAHRSGPPATARLLVDQLLANGEFEHPAVARRRSRTRAEPVGDR</sequence>
<gene>
    <name evidence="6" type="ORF">MMF94_37905</name>
</gene>
<dbReference type="InterPro" id="IPR036388">
    <property type="entry name" value="WH-like_DNA-bd_sf"/>
</dbReference>
<evidence type="ECO:0000256" key="1">
    <source>
        <dbReference type="ARBA" id="ARBA00009437"/>
    </source>
</evidence>
<dbReference type="PROSITE" id="PS50931">
    <property type="entry name" value="HTH_LYSR"/>
    <property type="match status" value="1"/>
</dbReference>
<evidence type="ECO:0000259" key="5">
    <source>
        <dbReference type="PROSITE" id="PS50931"/>
    </source>
</evidence>
<dbReference type="PANTHER" id="PTHR30126:SF39">
    <property type="entry name" value="HTH-TYPE TRANSCRIPTIONAL REGULATOR CYSL"/>
    <property type="match status" value="1"/>
</dbReference>
<dbReference type="RefSeq" id="WP_241042306.1">
    <property type="nucleotide sequence ID" value="NZ_BAAAJF010000006.1"/>
</dbReference>
<keyword evidence="3" id="KW-0238">DNA-binding</keyword>
<dbReference type="Gene3D" id="1.10.10.10">
    <property type="entry name" value="Winged helix-like DNA-binding domain superfamily/Winged helix DNA-binding domain"/>
    <property type="match status" value="1"/>
</dbReference>
<dbReference type="Pfam" id="PF03466">
    <property type="entry name" value="LysR_substrate"/>
    <property type="match status" value="1"/>
</dbReference>
<feature type="domain" description="HTH lysR-type" evidence="5">
    <location>
        <begin position="1"/>
        <end position="58"/>
    </location>
</feature>
<dbReference type="InterPro" id="IPR000847">
    <property type="entry name" value="LysR_HTH_N"/>
</dbReference>
<evidence type="ECO:0000256" key="3">
    <source>
        <dbReference type="ARBA" id="ARBA00023125"/>
    </source>
</evidence>
<protein>
    <submittedName>
        <fullName evidence="6">LysR substrate-binding domain-containing protein</fullName>
    </submittedName>
</protein>
<dbReference type="Proteomes" id="UP001299970">
    <property type="component" value="Unassembled WGS sequence"/>
</dbReference>
<organism evidence="6 7">
    <name type="scientific">Pseudonocardia alaniniphila</name>
    <dbReference type="NCBI Taxonomy" id="75291"/>
    <lineage>
        <taxon>Bacteria</taxon>
        <taxon>Bacillati</taxon>
        <taxon>Actinomycetota</taxon>
        <taxon>Actinomycetes</taxon>
        <taxon>Pseudonocardiales</taxon>
        <taxon>Pseudonocardiaceae</taxon>
        <taxon>Pseudonocardia</taxon>
    </lineage>
</organism>
<name>A0ABS9TSG3_9PSEU</name>
<evidence type="ECO:0000256" key="4">
    <source>
        <dbReference type="ARBA" id="ARBA00023163"/>
    </source>
</evidence>
<evidence type="ECO:0000313" key="6">
    <source>
        <dbReference type="EMBL" id="MCH6171500.1"/>
    </source>
</evidence>
<dbReference type="InterPro" id="IPR036390">
    <property type="entry name" value="WH_DNA-bd_sf"/>
</dbReference>
<comment type="caution">
    <text evidence="6">The sequence shown here is derived from an EMBL/GenBank/DDBJ whole genome shotgun (WGS) entry which is preliminary data.</text>
</comment>
<proteinExistence type="inferred from homology"/>
<comment type="similarity">
    <text evidence="1">Belongs to the LysR transcriptional regulatory family.</text>
</comment>
<dbReference type="SUPFAM" id="SSF53850">
    <property type="entry name" value="Periplasmic binding protein-like II"/>
    <property type="match status" value="1"/>
</dbReference>
<accession>A0ABS9TSG3</accession>
<dbReference type="EMBL" id="JAKXMK010000044">
    <property type="protein sequence ID" value="MCH6171500.1"/>
    <property type="molecule type" value="Genomic_DNA"/>
</dbReference>
<evidence type="ECO:0000256" key="2">
    <source>
        <dbReference type="ARBA" id="ARBA00023015"/>
    </source>
</evidence>
<dbReference type="InterPro" id="IPR005119">
    <property type="entry name" value="LysR_subst-bd"/>
</dbReference>
<dbReference type="SUPFAM" id="SSF46785">
    <property type="entry name" value="Winged helix' DNA-binding domain"/>
    <property type="match status" value="1"/>
</dbReference>
<dbReference type="Gene3D" id="3.40.190.10">
    <property type="entry name" value="Periplasmic binding protein-like II"/>
    <property type="match status" value="2"/>
</dbReference>
<keyword evidence="2" id="KW-0805">Transcription regulation</keyword>
<evidence type="ECO:0000313" key="7">
    <source>
        <dbReference type="Proteomes" id="UP001299970"/>
    </source>
</evidence>
<reference evidence="6 7" key="1">
    <citation type="submission" date="2022-03" db="EMBL/GenBank/DDBJ databases">
        <title>Pseudonocardia alaer sp. nov., a novel actinomycete isolated from reed forest soil.</title>
        <authorList>
            <person name="Wang L."/>
        </authorList>
    </citation>
    <scope>NUCLEOTIDE SEQUENCE [LARGE SCALE GENOMIC DNA]</scope>
    <source>
        <strain evidence="6 7">Y-16303</strain>
    </source>
</reference>
<keyword evidence="7" id="KW-1185">Reference proteome</keyword>
<keyword evidence="4" id="KW-0804">Transcription</keyword>
<dbReference type="Pfam" id="PF00126">
    <property type="entry name" value="HTH_1"/>
    <property type="match status" value="1"/>
</dbReference>
<dbReference type="PANTHER" id="PTHR30126">
    <property type="entry name" value="HTH-TYPE TRANSCRIPTIONAL REGULATOR"/>
    <property type="match status" value="1"/>
</dbReference>